<keyword evidence="3" id="KW-1185">Reference proteome</keyword>
<sequence length="86" mass="9479">MLDKLNVAQSKIAVSPESHRRIRIIAGCVKVIAFLIFISPYILRMTDNASINEFFHLTLGSMGVSLFLMLAAELSVALIEPGRFDG</sequence>
<dbReference type="RefSeq" id="WP_192008632.1">
    <property type="nucleotide sequence ID" value="NZ_JACYTQ010000001.1"/>
</dbReference>
<feature type="transmembrane region" description="Helical" evidence="1">
    <location>
        <begin position="54"/>
        <end position="79"/>
    </location>
</feature>
<keyword evidence="1" id="KW-1133">Transmembrane helix</keyword>
<gene>
    <name evidence="2" type="ORF">IFO69_04270</name>
</gene>
<comment type="caution">
    <text evidence="2">The sequence shown here is derived from an EMBL/GenBank/DDBJ whole genome shotgun (WGS) entry which is preliminary data.</text>
</comment>
<proteinExistence type="predicted"/>
<reference evidence="2 3" key="1">
    <citation type="submission" date="2020-09" db="EMBL/GenBank/DDBJ databases">
        <title>Echinicola sp. CAU 1574 isolated from sand of Sido Beach.</title>
        <authorList>
            <person name="Kim W."/>
        </authorList>
    </citation>
    <scope>NUCLEOTIDE SEQUENCE [LARGE SCALE GENOMIC DNA]</scope>
    <source>
        <strain evidence="2 3">CAU 1574</strain>
    </source>
</reference>
<name>A0ABR9AGS0_9BACT</name>
<accession>A0ABR9AGS0</accession>
<organism evidence="2 3">
    <name type="scientific">Echinicola arenosa</name>
    <dbReference type="NCBI Taxonomy" id="2774144"/>
    <lineage>
        <taxon>Bacteria</taxon>
        <taxon>Pseudomonadati</taxon>
        <taxon>Bacteroidota</taxon>
        <taxon>Cytophagia</taxon>
        <taxon>Cytophagales</taxon>
        <taxon>Cyclobacteriaceae</taxon>
        <taxon>Echinicola</taxon>
    </lineage>
</organism>
<dbReference type="EMBL" id="JACYTQ010000001">
    <property type="protein sequence ID" value="MBD8487957.1"/>
    <property type="molecule type" value="Genomic_DNA"/>
</dbReference>
<protein>
    <submittedName>
        <fullName evidence="2">Uncharacterized protein</fullName>
    </submittedName>
</protein>
<evidence type="ECO:0000256" key="1">
    <source>
        <dbReference type="SAM" id="Phobius"/>
    </source>
</evidence>
<evidence type="ECO:0000313" key="2">
    <source>
        <dbReference type="EMBL" id="MBD8487957.1"/>
    </source>
</evidence>
<evidence type="ECO:0000313" key="3">
    <source>
        <dbReference type="Proteomes" id="UP000647133"/>
    </source>
</evidence>
<keyword evidence="1" id="KW-0812">Transmembrane</keyword>
<dbReference type="Proteomes" id="UP000647133">
    <property type="component" value="Unassembled WGS sequence"/>
</dbReference>
<feature type="transmembrane region" description="Helical" evidence="1">
    <location>
        <begin position="21"/>
        <end position="42"/>
    </location>
</feature>
<keyword evidence="1" id="KW-0472">Membrane</keyword>